<evidence type="ECO:0000313" key="1">
    <source>
        <dbReference type="EMBL" id="MCS0632099.1"/>
    </source>
</evidence>
<dbReference type="Proteomes" id="UP001165263">
    <property type="component" value="Unassembled WGS sequence"/>
</dbReference>
<dbReference type="RefSeq" id="WP_259451131.1">
    <property type="nucleotide sequence ID" value="NZ_CP119520.1"/>
</dbReference>
<gene>
    <name evidence="1" type="ORF">NX786_22480</name>
</gene>
<dbReference type="SUPFAM" id="SSF47240">
    <property type="entry name" value="Ferritin-like"/>
    <property type="match status" value="1"/>
</dbReference>
<evidence type="ECO:0000313" key="2">
    <source>
        <dbReference type="Proteomes" id="UP001165263"/>
    </source>
</evidence>
<protein>
    <recommendedName>
        <fullName evidence="3">Ferritin-like domain-containing protein</fullName>
    </recommendedName>
</protein>
<organism evidence="1 2">
    <name type="scientific">Telluria mixta</name>
    <dbReference type="NCBI Taxonomy" id="34071"/>
    <lineage>
        <taxon>Bacteria</taxon>
        <taxon>Pseudomonadati</taxon>
        <taxon>Pseudomonadota</taxon>
        <taxon>Betaproteobacteria</taxon>
        <taxon>Burkholderiales</taxon>
        <taxon>Oxalobacteraceae</taxon>
        <taxon>Telluria group</taxon>
        <taxon>Telluria</taxon>
    </lineage>
</organism>
<keyword evidence="2" id="KW-1185">Reference proteome</keyword>
<comment type="caution">
    <text evidence="1">The sequence shown here is derived from an EMBL/GenBank/DDBJ whole genome shotgun (WGS) entry which is preliminary data.</text>
</comment>
<evidence type="ECO:0008006" key="3">
    <source>
        <dbReference type="Google" id="ProtNLM"/>
    </source>
</evidence>
<sequence>MAFSVFDSKGTPLDRQHTTWRDMVRNPISKLDDDAFTRMRIILMNGIELESVRFSHMAARCNMALRQPLADVRRVEQHQATMVNWLLSPDHSPLETTIAYEQLAIELTASVARAEPDDYLSAVYRFGLLEDFDHLYRYAALLDRVEGKDANNILQSYTDILPGRPTPEHHRAPRDDLRIPYDRSMATMLSKLHALTITAAEAQTHDYYMNVGPTFADPVARQLYAEIASVEEQHVTQYESLLDPTETWVEQWMLHEANECYTYYSCVETETNHHVKAIWERCLDYELGHFHMAADAFRRYERRDPAEIVGEFAGPIPFRSQRDYVRQVLASEVDLRALGTQFVPKAHEDQASIDYRRQMNGDGSPSEAVAAGYVWTPGTELVSHGTAGTTALMTTMPANQGGVVQP</sequence>
<dbReference type="EMBL" id="JANUHC010000008">
    <property type="protein sequence ID" value="MCS0632099.1"/>
    <property type="molecule type" value="Genomic_DNA"/>
</dbReference>
<proteinExistence type="predicted"/>
<dbReference type="InterPro" id="IPR009078">
    <property type="entry name" value="Ferritin-like_SF"/>
</dbReference>
<name>A0ABT2C402_9BURK</name>
<reference evidence="1" key="1">
    <citation type="submission" date="2022-08" db="EMBL/GenBank/DDBJ databases">
        <title>Reclassification of Massilia species as members of the genera Telluria, Duganella, Pseudoduganella, Mokoshia gen. nov. and Zemynaea gen. nov. using orthogonal and non-orthogonal genome-based approaches.</title>
        <authorList>
            <person name="Bowman J.P."/>
        </authorList>
    </citation>
    <scope>NUCLEOTIDE SEQUENCE</scope>
    <source>
        <strain evidence="1">LMG 11547</strain>
    </source>
</reference>
<accession>A0ABT2C402</accession>